<name>A0ABS5BVH6_9BACT</name>
<dbReference type="InterPro" id="IPR036390">
    <property type="entry name" value="WH_DNA-bd_sf"/>
</dbReference>
<organism evidence="1 2">
    <name type="scientific">Gemmata palustris</name>
    <dbReference type="NCBI Taxonomy" id="2822762"/>
    <lineage>
        <taxon>Bacteria</taxon>
        <taxon>Pseudomonadati</taxon>
        <taxon>Planctomycetota</taxon>
        <taxon>Planctomycetia</taxon>
        <taxon>Gemmatales</taxon>
        <taxon>Gemmataceae</taxon>
        <taxon>Gemmata</taxon>
    </lineage>
</organism>
<dbReference type="Gene3D" id="1.10.10.10">
    <property type="entry name" value="Winged helix-like DNA-binding domain superfamily/Winged helix DNA-binding domain"/>
    <property type="match status" value="1"/>
</dbReference>
<dbReference type="SUPFAM" id="SSF46785">
    <property type="entry name" value="Winged helix' DNA-binding domain"/>
    <property type="match status" value="1"/>
</dbReference>
<protein>
    <submittedName>
        <fullName evidence="1">Helix-turn-helix transcriptional regulator</fullName>
    </submittedName>
</protein>
<dbReference type="InterPro" id="IPR036388">
    <property type="entry name" value="WH-like_DNA-bd_sf"/>
</dbReference>
<gene>
    <name evidence="1" type="ORF">J8F10_21000</name>
</gene>
<dbReference type="EMBL" id="JAGKQQ010000001">
    <property type="protein sequence ID" value="MBP3957737.1"/>
    <property type="molecule type" value="Genomic_DNA"/>
</dbReference>
<dbReference type="RefSeq" id="WP_210657079.1">
    <property type="nucleotide sequence ID" value="NZ_JAGKQQ010000001.1"/>
</dbReference>
<proteinExistence type="predicted"/>
<reference evidence="1 2" key="1">
    <citation type="submission" date="2021-04" db="EMBL/GenBank/DDBJ databases">
        <authorList>
            <person name="Ivanova A."/>
        </authorList>
    </citation>
    <scope>NUCLEOTIDE SEQUENCE [LARGE SCALE GENOMIC DNA]</scope>
    <source>
        <strain evidence="1 2">G18</strain>
    </source>
</reference>
<sequence>MPLPDITHLQFLLLAALLDGEQSGRSLRALLEQEGHRKSAPAFYQLMARLEESKFVEGRYEQKIVAGQTIKERVYKVAAAGVSALGTVRDFYAGLDAARGLNLGGLSNG</sequence>
<evidence type="ECO:0000313" key="2">
    <source>
        <dbReference type="Proteomes" id="UP000676565"/>
    </source>
</evidence>
<accession>A0ABS5BVH6</accession>
<dbReference type="Proteomes" id="UP000676565">
    <property type="component" value="Unassembled WGS sequence"/>
</dbReference>
<keyword evidence="2" id="KW-1185">Reference proteome</keyword>
<evidence type="ECO:0000313" key="1">
    <source>
        <dbReference type="EMBL" id="MBP3957737.1"/>
    </source>
</evidence>
<comment type="caution">
    <text evidence="1">The sequence shown here is derived from an EMBL/GenBank/DDBJ whole genome shotgun (WGS) entry which is preliminary data.</text>
</comment>